<reference evidence="2" key="1">
    <citation type="journal article" date="2019" name="Int. J. Syst. Evol. Microbiol.">
        <title>The Global Catalogue of Microorganisms (GCM) 10K type strain sequencing project: providing services to taxonomists for standard genome sequencing and annotation.</title>
        <authorList>
            <consortium name="The Broad Institute Genomics Platform"/>
            <consortium name="The Broad Institute Genome Sequencing Center for Infectious Disease"/>
            <person name="Wu L."/>
            <person name="Ma J."/>
        </authorList>
    </citation>
    <scope>NUCLEOTIDE SEQUENCE [LARGE SCALE GENOMIC DNA]</scope>
    <source>
        <strain evidence="2">JCM 12149</strain>
    </source>
</reference>
<accession>A0ABP3J7H2</accession>
<dbReference type="EMBL" id="BAAADM010000054">
    <property type="protein sequence ID" value="GAA0444574.1"/>
    <property type="molecule type" value="Genomic_DNA"/>
</dbReference>
<organism evidence="1 2">
    <name type="scientific">Lentibacillus halophilus</name>
    <dbReference type="NCBI Taxonomy" id="295065"/>
    <lineage>
        <taxon>Bacteria</taxon>
        <taxon>Bacillati</taxon>
        <taxon>Bacillota</taxon>
        <taxon>Bacilli</taxon>
        <taxon>Bacillales</taxon>
        <taxon>Bacillaceae</taxon>
        <taxon>Lentibacillus</taxon>
    </lineage>
</organism>
<gene>
    <name evidence="1" type="ORF">GCM10008983_22470</name>
</gene>
<proteinExistence type="predicted"/>
<sequence length="60" mass="7051">MLQWQGDKLLSDGVAIRFIVWTVYKIVEKIITRGDDSGNRQYWYSGINFNSDSGTNYFWP</sequence>
<comment type="caution">
    <text evidence="1">The sequence shown here is derived from an EMBL/GenBank/DDBJ whole genome shotgun (WGS) entry which is preliminary data.</text>
</comment>
<evidence type="ECO:0000313" key="2">
    <source>
        <dbReference type="Proteomes" id="UP001501459"/>
    </source>
</evidence>
<evidence type="ECO:0000313" key="1">
    <source>
        <dbReference type="EMBL" id="GAA0444574.1"/>
    </source>
</evidence>
<protein>
    <submittedName>
        <fullName evidence="1">Uncharacterized protein</fullName>
    </submittedName>
</protein>
<dbReference type="Proteomes" id="UP001501459">
    <property type="component" value="Unassembled WGS sequence"/>
</dbReference>
<keyword evidence="2" id="KW-1185">Reference proteome</keyword>
<name>A0ABP3J7H2_9BACI</name>